<dbReference type="EMBL" id="JACHHJ010000001">
    <property type="protein sequence ID" value="MBB6448801.1"/>
    <property type="molecule type" value="Genomic_DNA"/>
</dbReference>
<dbReference type="InterPro" id="IPR050896">
    <property type="entry name" value="Mito_lipid_metab_GTPase"/>
</dbReference>
<dbReference type="Gene3D" id="3.40.50.300">
    <property type="entry name" value="P-loop containing nucleotide triphosphate hydrolases"/>
    <property type="match status" value="1"/>
</dbReference>
<accession>A0A841PR87</accession>
<evidence type="ECO:0000313" key="4">
    <source>
        <dbReference type="Proteomes" id="UP000568839"/>
    </source>
</evidence>
<dbReference type="PANTHER" id="PTHR46434">
    <property type="entry name" value="GENETIC INTERACTOR OF PROHIBITINS 3, MITOCHONDRIAL"/>
    <property type="match status" value="1"/>
</dbReference>
<gene>
    <name evidence="3" type="ORF">HNR44_000750</name>
</gene>
<dbReference type="InterPro" id="IPR048422">
    <property type="entry name" value="NOA1/YqeH-like_C"/>
</dbReference>
<dbReference type="Pfam" id="PF01926">
    <property type="entry name" value="MMR_HSR1"/>
    <property type="match status" value="1"/>
</dbReference>
<dbReference type="GO" id="GO:0005525">
    <property type="term" value="F:GTP binding"/>
    <property type="evidence" value="ECO:0007669"/>
    <property type="project" value="InterPro"/>
</dbReference>
<protein>
    <recommendedName>
        <fullName evidence="5">CP-type G domain-containing protein</fullName>
    </recommendedName>
</protein>
<dbReference type="NCBIfam" id="TIGR03597">
    <property type="entry name" value="GTPase_YqeH"/>
    <property type="match status" value="1"/>
</dbReference>
<dbReference type="RefSeq" id="WP_184402740.1">
    <property type="nucleotide sequence ID" value="NZ_JACHHJ010000001.1"/>
</dbReference>
<feature type="domain" description="G" evidence="1">
    <location>
        <begin position="163"/>
        <end position="226"/>
    </location>
</feature>
<dbReference type="Proteomes" id="UP000568839">
    <property type="component" value="Unassembled WGS sequence"/>
</dbReference>
<dbReference type="PANTHER" id="PTHR46434:SF1">
    <property type="entry name" value="GENETIC INTERACTOR OF PROHIBITINS 3, MITOCHONDRIAL"/>
    <property type="match status" value="1"/>
</dbReference>
<dbReference type="CDD" id="cd01855">
    <property type="entry name" value="YqeH"/>
    <property type="match status" value="1"/>
</dbReference>
<comment type="caution">
    <text evidence="3">The sequence shown here is derived from an EMBL/GenBank/DDBJ whole genome shotgun (WGS) entry which is preliminary data.</text>
</comment>
<feature type="domain" description="NOA1/YqeH-like C-terminal" evidence="2">
    <location>
        <begin position="276"/>
        <end position="370"/>
    </location>
</feature>
<dbReference type="SUPFAM" id="SSF52540">
    <property type="entry name" value="P-loop containing nucleoside triphosphate hydrolases"/>
    <property type="match status" value="1"/>
</dbReference>
<dbReference type="InterPro" id="IPR019988">
    <property type="entry name" value="GTP-bd_ribosome_bgen_YqeH"/>
</dbReference>
<evidence type="ECO:0000259" key="2">
    <source>
        <dbReference type="Pfam" id="PF21516"/>
    </source>
</evidence>
<evidence type="ECO:0008006" key="5">
    <source>
        <dbReference type="Google" id="ProtNLM"/>
    </source>
</evidence>
<evidence type="ECO:0000259" key="1">
    <source>
        <dbReference type="Pfam" id="PF01926"/>
    </source>
</evidence>
<dbReference type="InterPro" id="IPR006073">
    <property type="entry name" value="GTP-bd"/>
</dbReference>
<keyword evidence="4" id="KW-1185">Reference proteome</keyword>
<dbReference type="Pfam" id="PF21516">
    <property type="entry name" value="YqeH-like_C"/>
    <property type="match status" value="1"/>
</dbReference>
<sequence>MNEEKIICSGCGVPIQTKDSSQMGYAPPAVLDRSVIICQRCFRLKHYNETPDVPLEAEDFQKMLTTVGDTDALIVMLVDLFDVEGSWLLQRDDLKNNKLLLVGNKLDLLPHSVNERRLKTWLKKDALQRGWKPSDVLLMSASKSGDVKRIASQIDEKRKGKDVYIIGSTNVGKSTFINQLIKMFDGDEEQLITTSSFPGTTLSFIDLPLDDGSKLYDTPGVINPKQMLAQLPQAEMASLQPKKEIKPIVHQLQTGQTLFFGGLARMDFIDGEPSQNHFVCYFPSEFKPHRTKLNNAAALYEKHAGGELLSPPGKDALAVIPNLKQQSFYIHQDKTDIVIPGLGWITVGKAGAEIDIYAPEHVEVTTREAII</sequence>
<organism evidence="3 4">
    <name type="scientific">Geomicrobium halophilum</name>
    <dbReference type="NCBI Taxonomy" id="549000"/>
    <lineage>
        <taxon>Bacteria</taxon>
        <taxon>Bacillati</taxon>
        <taxon>Bacillota</taxon>
        <taxon>Bacilli</taxon>
        <taxon>Bacillales</taxon>
        <taxon>Geomicrobium</taxon>
    </lineage>
</organism>
<proteinExistence type="predicted"/>
<dbReference type="InterPro" id="IPR027417">
    <property type="entry name" value="P-loop_NTPase"/>
</dbReference>
<dbReference type="AlphaFoldDB" id="A0A841PR87"/>
<reference evidence="3 4" key="1">
    <citation type="submission" date="2020-08" db="EMBL/GenBank/DDBJ databases">
        <title>Genomic Encyclopedia of Type Strains, Phase IV (KMG-IV): sequencing the most valuable type-strain genomes for metagenomic binning, comparative biology and taxonomic classification.</title>
        <authorList>
            <person name="Goeker M."/>
        </authorList>
    </citation>
    <scope>NUCLEOTIDE SEQUENCE [LARGE SCALE GENOMIC DNA]</scope>
    <source>
        <strain evidence="3 4">DSM 21769</strain>
    </source>
</reference>
<evidence type="ECO:0000313" key="3">
    <source>
        <dbReference type="EMBL" id="MBB6448801.1"/>
    </source>
</evidence>
<name>A0A841PR87_9BACL</name>